<sequence length="156" mass="17299">MDLILWRHAEAEDGEPDAPDAKRALTSKGKRHAARVGEWLDHQLPEQCRVLVSPAVRCLQTADGLGRRYTIHEALNTDSTAERMREACGWPGHRFPALLIGHQPLLGELAALILAGAQQPWKIRKAGMFWIKGSDAEDSIPFIRLAVGPELIGKLR</sequence>
<dbReference type="RefSeq" id="WP_379738083.1">
    <property type="nucleotide sequence ID" value="NZ_JBHRVV010000002.1"/>
</dbReference>
<gene>
    <name evidence="1" type="ORF">ACFOPH_25000</name>
</gene>
<dbReference type="EMBL" id="JBHRVV010000002">
    <property type="protein sequence ID" value="MFC3461472.1"/>
    <property type="molecule type" value="Genomic_DNA"/>
</dbReference>
<name>A0ABV7PTE8_9BURK</name>
<dbReference type="Pfam" id="PF00300">
    <property type="entry name" value="His_Phos_1"/>
    <property type="match status" value="1"/>
</dbReference>
<protein>
    <submittedName>
        <fullName evidence="1">SixA phosphatase family protein</fullName>
    </submittedName>
</protein>
<dbReference type="SUPFAM" id="SSF53254">
    <property type="entry name" value="Phosphoglycerate mutase-like"/>
    <property type="match status" value="1"/>
</dbReference>
<dbReference type="InterPro" id="IPR013078">
    <property type="entry name" value="His_Pase_superF_clade-1"/>
</dbReference>
<dbReference type="InterPro" id="IPR029033">
    <property type="entry name" value="His_PPase_superfam"/>
</dbReference>
<dbReference type="Proteomes" id="UP001595665">
    <property type="component" value="Unassembled WGS sequence"/>
</dbReference>
<keyword evidence="2" id="KW-1185">Reference proteome</keyword>
<organism evidence="1 2">
    <name type="scientific">Massilia haematophila</name>
    <dbReference type="NCBI Taxonomy" id="457923"/>
    <lineage>
        <taxon>Bacteria</taxon>
        <taxon>Pseudomonadati</taxon>
        <taxon>Pseudomonadota</taxon>
        <taxon>Betaproteobacteria</taxon>
        <taxon>Burkholderiales</taxon>
        <taxon>Oxalobacteraceae</taxon>
        <taxon>Telluria group</taxon>
        <taxon>Massilia</taxon>
    </lineage>
</organism>
<evidence type="ECO:0000313" key="1">
    <source>
        <dbReference type="EMBL" id="MFC3461472.1"/>
    </source>
</evidence>
<proteinExistence type="predicted"/>
<dbReference type="SMART" id="SM00855">
    <property type="entry name" value="PGAM"/>
    <property type="match status" value="1"/>
</dbReference>
<dbReference type="CDD" id="cd07067">
    <property type="entry name" value="HP_PGM_like"/>
    <property type="match status" value="1"/>
</dbReference>
<reference evidence="2" key="1">
    <citation type="journal article" date="2019" name="Int. J. Syst. Evol. Microbiol.">
        <title>The Global Catalogue of Microorganisms (GCM) 10K type strain sequencing project: providing services to taxonomists for standard genome sequencing and annotation.</title>
        <authorList>
            <consortium name="The Broad Institute Genomics Platform"/>
            <consortium name="The Broad Institute Genome Sequencing Center for Infectious Disease"/>
            <person name="Wu L."/>
            <person name="Ma J."/>
        </authorList>
    </citation>
    <scope>NUCLEOTIDE SEQUENCE [LARGE SCALE GENOMIC DNA]</scope>
    <source>
        <strain evidence="2">CCM 7480</strain>
    </source>
</reference>
<dbReference type="Gene3D" id="3.40.50.1240">
    <property type="entry name" value="Phosphoglycerate mutase-like"/>
    <property type="match status" value="1"/>
</dbReference>
<evidence type="ECO:0000313" key="2">
    <source>
        <dbReference type="Proteomes" id="UP001595665"/>
    </source>
</evidence>
<comment type="caution">
    <text evidence="1">The sequence shown here is derived from an EMBL/GenBank/DDBJ whole genome shotgun (WGS) entry which is preliminary data.</text>
</comment>
<accession>A0ABV7PTE8</accession>